<dbReference type="PANTHER" id="PTHR44167:SF24">
    <property type="entry name" value="SERINE_THREONINE-PROTEIN KINASE CHK2"/>
    <property type="match status" value="1"/>
</dbReference>
<feature type="binding site" evidence="1">
    <location>
        <position position="281"/>
    </location>
    <ligand>
        <name>ATP</name>
        <dbReference type="ChEBI" id="CHEBI:30616"/>
    </ligand>
</feature>
<dbReference type="InterPro" id="IPR000719">
    <property type="entry name" value="Prot_kinase_dom"/>
</dbReference>
<protein>
    <submittedName>
        <fullName evidence="3">Kinase-like protein</fullName>
    </submittedName>
</protein>
<keyword evidence="1" id="KW-0067">ATP-binding</keyword>
<dbReference type="Gene3D" id="1.10.510.10">
    <property type="entry name" value="Transferase(Phosphotransferase) domain 1"/>
    <property type="match status" value="1"/>
</dbReference>
<organism evidence="3 4">
    <name type="scientific">Glonium stellatum</name>
    <dbReference type="NCBI Taxonomy" id="574774"/>
    <lineage>
        <taxon>Eukaryota</taxon>
        <taxon>Fungi</taxon>
        <taxon>Dikarya</taxon>
        <taxon>Ascomycota</taxon>
        <taxon>Pezizomycotina</taxon>
        <taxon>Dothideomycetes</taxon>
        <taxon>Pleosporomycetidae</taxon>
        <taxon>Gloniales</taxon>
        <taxon>Gloniaceae</taxon>
        <taxon>Glonium</taxon>
    </lineage>
</organism>
<dbReference type="OrthoDB" id="5979581at2759"/>
<dbReference type="GO" id="GO:0004674">
    <property type="term" value="F:protein serine/threonine kinase activity"/>
    <property type="evidence" value="ECO:0007669"/>
    <property type="project" value="TreeGrafter"/>
</dbReference>
<dbReference type="Proteomes" id="UP000250140">
    <property type="component" value="Unassembled WGS sequence"/>
</dbReference>
<dbReference type="GO" id="GO:0044773">
    <property type="term" value="P:mitotic DNA damage checkpoint signaling"/>
    <property type="evidence" value="ECO:0007669"/>
    <property type="project" value="TreeGrafter"/>
</dbReference>
<dbReference type="InterPro" id="IPR017441">
    <property type="entry name" value="Protein_kinase_ATP_BS"/>
</dbReference>
<dbReference type="PANTHER" id="PTHR44167">
    <property type="entry name" value="OVARIAN-SPECIFIC SERINE/THREONINE-PROTEIN KINASE LOK-RELATED"/>
    <property type="match status" value="1"/>
</dbReference>
<evidence type="ECO:0000313" key="4">
    <source>
        <dbReference type="Proteomes" id="UP000250140"/>
    </source>
</evidence>
<reference evidence="3 4" key="1">
    <citation type="journal article" date="2016" name="Nat. Commun.">
        <title>Ectomycorrhizal ecology is imprinted in the genome of the dominant symbiotic fungus Cenococcum geophilum.</title>
        <authorList>
            <consortium name="DOE Joint Genome Institute"/>
            <person name="Peter M."/>
            <person name="Kohler A."/>
            <person name="Ohm R.A."/>
            <person name="Kuo A."/>
            <person name="Krutzmann J."/>
            <person name="Morin E."/>
            <person name="Arend M."/>
            <person name="Barry K.W."/>
            <person name="Binder M."/>
            <person name="Choi C."/>
            <person name="Clum A."/>
            <person name="Copeland A."/>
            <person name="Grisel N."/>
            <person name="Haridas S."/>
            <person name="Kipfer T."/>
            <person name="LaButti K."/>
            <person name="Lindquist E."/>
            <person name="Lipzen A."/>
            <person name="Maire R."/>
            <person name="Meier B."/>
            <person name="Mihaltcheva S."/>
            <person name="Molinier V."/>
            <person name="Murat C."/>
            <person name="Poggeler S."/>
            <person name="Quandt C.A."/>
            <person name="Sperisen C."/>
            <person name="Tritt A."/>
            <person name="Tisserant E."/>
            <person name="Crous P.W."/>
            <person name="Henrissat B."/>
            <person name="Nehls U."/>
            <person name="Egli S."/>
            <person name="Spatafora J.W."/>
            <person name="Grigoriev I.V."/>
            <person name="Martin F.M."/>
        </authorList>
    </citation>
    <scope>NUCLEOTIDE SEQUENCE [LARGE SCALE GENOMIC DNA]</scope>
    <source>
        <strain evidence="3 4">CBS 207.34</strain>
    </source>
</reference>
<keyword evidence="3" id="KW-0418">Kinase</keyword>
<feature type="domain" description="Protein kinase" evidence="2">
    <location>
        <begin position="253"/>
        <end position="551"/>
    </location>
</feature>
<dbReference type="CDD" id="cd00180">
    <property type="entry name" value="PKc"/>
    <property type="match status" value="1"/>
</dbReference>
<gene>
    <name evidence="3" type="ORF">AOQ84DRAFT_370660</name>
</gene>
<dbReference type="SMART" id="SM00220">
    <property type="entry name" value="S_TKc"/>
    <property type="match status" value="1"/>
</dbReference>
<dbReference type="InterPro" id="IPR011009">
    <property type="entry name" value="Kinase-like_dom_sf"/>
</dbReference>
<dbReference type="PROSITE" id="PS00107">
    <property type="entry name" value="PROTEIN_KINASE_ATP"/>
    <property type="match status" value="1"/>
</dbReference>
<evidence type="ECO:0000256" key="1">
    <source>
        <dbReference type="PROSITE-ProRule" id="PRU10141"/>
    </source>
</evidence>
<name>A0A8E2FFD2_9PEZI</name>
<dbReference type="GO" id="GO:0005634">
    <property type="term" value="C:nucleus"/>
    <property type="evidence" value="ECO:0007669"/>
    <property type="project" value="TreeGrafter"/>
</dbReference>
<accession>A0A8E2FFD2</accession>
<proteinExistence type="predicted"/>
<dbReference type="Pfam" id="PF00069">
    <property type="entry name" value="Pkinase"/>
    <property type="match status" value="1"/>
</dbReference>
<sequence length="575" mass="64449">MSDRAFASLTPANALARLAFSDVYDALTSRRQNNQADGTQAALRRMLVEPEQTCDDEIVRLRREIERTKYDTDGEASETLTEPDTDTEEQLQKLGMVWVGCYLLGLQSPPAVPERGWAAGKGPLENMPIDLLLCTRSFAKSHDINLRNPHARFNFFPESKGLYIMGCSRSPSAQLTVNGDAATRRPYHLNQHSMKILLDKLEYHFQWTEFAAKDNFKEARRRYMARALGGPAAAKIDVEMPTPLPNKRTMGRWTLGDALGAGGHGRVFFASDQSANVAAIKVVERTFRNCHSVDKEIEILREVTNLAQKSDDGERILRMAEVIYSNGKEFSSKTAFDNVAIVLKPMTPQTFGDLVGTRSKGGCKGMTIEAATAFRAALLGVKVMHDGRWLHRDLKPTNIGLIGKPLRSVLLDVGTSRHIQAGGSLRPEPGTVGTIGYLAPELELEDYDHSIDIWSMGIILFELTYNYHPWKFSINPWRDGKDNEKLRPSFRKSYQNAIDKMARDHKSACASPARGYIHLGGLFIEMVRYQWAANNHGQRPDIDEVLQHPAWGPLLPESPQAKRRRLEYGLEDGEV</sequence>
<keyword evidence="4" id="KW-1185">Reference proteome</keyword>
<evidence type="ECO:0000313" key="3">
    <source>
        <dbReference type="EMBL" id="OCL15118.1"/>
    </source>
</evidence>
<dbReference type="EMBL" id="KV748484">
    <property type="protein sequence ID" value="OCL15118.1"/>
    <property type="molecule type" value="Genomic_DNA"/>
</dbReference>
<dbReference type="GO" id="GO:0005524">
    <property type="term" value="F:ATP binding"/>
    <property type="evidence" value="ECO:0007669"/>
    <property type="project" value="UniProtKB-UniRule"/>
</dbReference>
<dbReference type="PROSITE" id="PS50011">
    <property type="entry name" value="PROTEIN_KINASE_DOM"/>
    <property type="match status" value="1"/>
</dbReference>
<keyword evidence="1" id="KW-0547">Nucleotide-binding</keyword>
<dbReference type="AlphaFoldDB" id="A0A8E2FFD2"/>
<keyword evidence="3" id="KW-0808">Transferase</keyword>
<dbReference type="Gene3D" id="3.30.200.20">
    <property type="entry name" value="Phosphorylase Kinase, domain 1"/>
    <property type="match status" value="1"/>
</dbReference>
<evidence type="ECO:0000259" key="2">
    <source>
        <dbReference type="PROSITE" id="PS50011"/>
    </source>
</evidence>
<dbReference type="SUPFAM" id="SSF56112">
    <property type="entry name" value="Protein kinase-like (PK-like)"/>
    <property type="match status" value="1"/>
</dbReference>